<proteinExistence type="predicted"/>
<evidence type="ECO:0000256" key="1">
    <source>
        <dbReference type="ARBA" id="ARBA00022801"/>
    </source>
</evidence>
<sequence>MSDKLYTPSNPNAQQGVRNVLKYLSDITYEKIITGQHTQTMAQEELHLIEKVTGKQPALLGFELLSYSPNINYSDTDDECMTEVTENYGTLKRVWEWAEKKGLITMCWHWFSPLYGRSKSFFSENTDFDASKAVIDSTPENKALLSDMDTMAGILR</sequence>
<feature type="non-terminal residue" evidence="4">
    <location>
        <position position="156"/>
    </location>
</feature>
<dbReference type="EMBL" id="AJWZ01006455">
    <property type="protein sequence ID" value="EKC59719.1"/>
    <property type="molecule type" value="Genomic_DNA"/>
</dbReference>
<dbReference type="AlphaFoldDB" id="K1SWI1"/>
<dbReference type="Gene3D" id="3.20.20.80">
    <property type="entry name" value="Glycosidases"/>
    <property type="match status" value="1"/>
</dbReference>
<organism evidence="4">
    <name type="scientific">human gut metagenome</name>
    <dbReference type="NCBI Taxonomy" id="408170"/>
    <lineage>
        <taxon>unclassified sequences</taxon>
        <taxon>metagenomes</taxon>
        <taxon>organismal metagenomes</taxon>
    </lineage>
</organism>
<evidence type="ECO:0000259" key="3">
    <source>
        <dbReference type="PROSITE" id="PS51764"/>
    </source>
</evidence>
<dbReference type="PROSITE" id="PS51764">
    <property type="entry name" value="GH26"/>
    <property type="match status" value="1"/>
</dbReference>
<feature type="domain" description="GH26" evidence="3">
    <location>
        <begin position="15"/>
        <end position="156"/>
    </location>
</feature>
<evidence type="ECO:0000313" key="4">
    <source>
        <dbReference type="EMBL" id="EKC59719.1"/>
    </source>
</evidence>
<dbReference type="SUPFAM" id="SSF51445">
    <property type="entry name" value="(Trans)glycosidases"/>
    <property type="match status" value="1"/>
</dbReference>
<dbReference type="InterPro" id="IPR022790">
    <property type="entry name" value="GH26_dom"/>
</dbReference>
<reference evidence="4" key="1">
    <citation type="journal article" date="2013" name="Environ. Microbiol.">
        <title>Microbiota from the distal guts of lean and obese adolescents exhibit partial functional redundancy besides clear differences in community structure.</title>
        <authorList>
            <person name="Ferrer M."/>
            <person name="Ruiz A."/>
            <person name="Lanza F."/>
            <person name="Haange S.B."/>
            <person name="Oberbach A."/>
            <person name="Till H."/>
            <person name="Bargiela R."/>
            <person name="Campoy C."/>
            <person name="Segura M.T."/>
            <person name="Richter M."/>
            <person name="von Bergen M."/>
            <person name="Seifert J."/>
            <person name="Suarez A."/>
        </authorList>
    </citation>
    <scope>NUCLEOTIDE SEQUENCE</scope>
</reference>
<dbReference type="GO" id="GO:0004553">
    <property type="term" value="F:hydrolase activity, hydrolyzing O-glycosyl compounds"/>
    <property type="evidence" value="ECO:0007669"/>
    <property type="project" value="InterPro"/>
</dbReference>
<keyword evidence="1" id="KW-0378">Hydrolase</keyword>
<accession>K1SWI1</accession>
<name>K1SWI1_9ZZZZ</name>
<protein>
    <submittedName>
        <fullName evidence="4">Beta-mannanase</fullName>
    </submittedName>
</protein>
<dbReference type="InterPro" id="IPR017853">
    <property type="entry name" value="GH"/>
</dbReference>
<evidence type="ECO:0000256" key="2">
    <source>
        <dbReference type="ARBA" id="ARBA00023295"/>
    </source>
</evidence>
<gene>
    <name evidence="4" type="ORF">OBE_09354</name>
</gene>
<keyword evidence="2" id="KW-0326">Glycosidase</keyword>
<comment type="caution">
    <text evidence="4">The sequence shown here is derived from an EMBL/GenBank/DDBJ whole genome shotgun (WGS) entry which is preliminary data.</text>
</comment>
<dbReference type="Pfam" id="PF02156">
    <property type="entry name" value="Glyco_hydro_26"/>
    <property type="match status" value="1"/>
</dbReference>